<dbReference type="PANTHER" id="PTHR31885:SF6">
    <property type="entry name" value="GH04784P"/>
    <property type="match status" value="1"/>
</dbReference>
<dbReference type="AlphaFoldDB" id="A0A4R7JAH3"/>
<protein>
    <submittedName>
        <fullName evidence="8">Putative membrane protein YhhN</fullName>
    </submittedName>
</protein>
<proteinExistence type="inferred from homology"/>
<keyword evidence="3 7" id="KW-0812">Transmembrane</keyword>
<dbReference type="GO" id="GO:0016020">
    <property type="term" value="C:membrane"/>
    <property type="evidence" value="ECO:0007669"/>
    <property type="project" value="UniProtKB-SubCell"/>
</dbReference>
<comment type="caution">
    <text evidence="8">The sequence shown here is derived from an EMBL/GenBank/DDBJ whole genome shotgun (WGS) entry which is preliminary data.</text>
</comment>
<evidence type="ECO:0000256" key="1">
    <source>
        <dbReference type="ARBA" id="ARBA00004141"/>
    </source>
</evidence>
<organism evidence="8 9">
    <name type="scientific">Naumannella halotolerans</name>
    <dbReference type="NCBI Taxonomy" id="993414"/>
    <lineage>
        <taxon>Bacteria</taxon>
        <taxon>Bacillati</taxon>
        <taxon>Actinomycetota</taxon>
        <taxon>Actinomycetes</taxon>
        <taxon>Propionibacteriales</taxon>
        <taxon>Propionibacteriaceae</taxon>
        <taxon>Naumannella</taxon>
    </lineage>
</organism>
<evidence type="ECO:0000256" key="5">
    <source>
        <dbReference type="ARBA" id="ARBA00023136"/>
    </source>
</evidence>
<evidence type="ECO:0000313" key="8">
    <source>
        <dbReference type="EMBL" id="TDT34560.1"/>
    </source>
</evidence>
<feature type="region of interest" description="Disordered" evidence="6">
    <location>
        <begin position="215"/>
        <end position="238"/>
    </location>
</feature>
<gene>
    <name evidence="8" type="ORF">CLV29_2232</name>
</gene>
<feature type="transmembrane region" description="Helical" evidence="7">
    <location>
        <begin position="190"/>
        <end position="209"/>
    </location>
</feature>
<feature type="transmembrane region" description="Helical" evidence="7">
    <location>
        <begin position="115"/>
        <end position="134"/>
    </location>
</feature>
<feature type="transmembrane region" description="Helical" evidence="7">
    <location>
        <begin position="140"/>
        <end position="159"/>
    </location>
</feature>
<name>A0A4R7JAH3_9ACTN</name>
<dbReference type="GO" id="GO:0016787">
    <property type="term" value="F:hydrolase activity"/>
    <property type="evidence" value="ECO:0007669"/>
    <property type="project" value="TreeGrafter"/>
</dbReference>
<dbReference type="PANTHER" id="PTHR31885">
    <property type="entry name" value="GH04784P"/>
    <property type="match status" value="1"/>
</dbReference>
<dbReference type="RefSeq" id="WP_166649218.1">
    <property type="nucleotide sequence ID" value="NZ_SOAW01000001.1"/>
</dbReference>
<comment type="similarity">
    <text evidence="2">Belongs to the TMEM86 family.</text>
</comment>
<comment type="subcellular location">
    <subcellularLocation>
        <location evidence="1">Membrane</location>
        <topology evidence="1">Multi-pass membrane protein</topology>
    </subcellularLocation>
</comment>
<dbReference type="Proteomes" id="UP000295371">
    <property type="component" value="Unassembled WGS sequence"/>
</dbReference>
<evidence type="ECO:0000256" key="7">
    <source>
        <dbReference type="SAM" id="Phobius"/>
    </source>
</evidence>
<evidence type="ECO:0000256" key="2">
    <source>
        <dbReference type="ARBA" id="ARBA00007375"/>
    </source>
</evidence>
<reference evidence="8 9" key="1">
    <citation type="submission" date="2019-03" db="EMBL/GenBank/DDBJ databases">
        <title>Genomic Encyclopedia of Archaeal and Bacterial Type Strains, Phase II (KMG-II): from individual species to whole genera.</title>
        <authorList>
            <person name="Goeker M."/>
        </authorList>
    </citation>
    <scope>NUCLEOTIDE SEQUENCE [LARGE SCALE GENOMIC DNA]</scope>
    <source>
        <strain evidence="8 9">DSM 24323</strain>
    </source>
</reference>
<evidence type="ECO:0000256" key="6">
    <source>
        <dbReference type="SAM" id="MobiDB-lite"/>
    </source>
</evidence>
<feature type="compositionally biased region" description="Polar residues" evidence="6">
    <location>
        <begin position="228"/>
        <end position="238"/>
    </location>
</feature>
<evidence type="ECO:0000313" key="9">
    <source>
        <dbReference type="Proteomes" id="UP000295371"/>
    </source>
</evidence>
<keyword evidence="4 7" id="KW-1133">Transmembrane helix</keyword>
<sequence length="238" mass="25795">MNTRLAWLGFGIAAVLHLTFQLLAAPTASALSQVFLAPMLIAVVLSSRLPSSPLRNWMLAALVFSFVGDMLPKFLPAWTEIYIMITGFAVAQICWIIGLWPLRSRSLVIRRRWQLPIYLITGMALLAACIPTAGRFTPAVIAYAVMLIAMALLASGLGWIGQLGGIAFMISDALIAFDRFVPWFELPQVGFAIMATYIAALGLLVAATVRHLRPPTRSPSVRPVESRQATNDTGVSGA</sequence>
<feature type="compositionally biased region" description="Low complexity" evidence="6">
    <location>
        <begin position="218"/>
        <end position="227"/>
    </location>
</feature>
<dbReference type="EMBL" id="SOAW01000001">
    <property type="protein sequence ID" value="TDT34560.1"/>
    <property type="molecule type" value="Genomic_DNA"/>
</dbReference>
<accession>A0A4R7JAH3</accession>
<dbReference type="InterPro" id="IPR012506">
    <property type="entry name" value="TMEM86B-like"/>
</dbReference>
<feature type="transmembrane region" description="Helical" evidence="7">
    <location>
        <begin position="81"/>
        <end position="103"/>
    </location>
</feature>
<evidence type="ECO:0000256" key="4">
    <source>
        <dbReference type="ARBA" id="ARBA00022989"/>
    </source>
</evidence>
<evidence type="ECO:0000256" key="3">
    <source>
        <dbReference type="ARBA" id="ARBA00022692"/>
    </source>
</evidence>
<keyword evidence="9" id="KW-1185">Reference proteome</keyword>
<keyword evidence="5 7" id="KW-0472">Membrane</keyword>
<dbReference type="Pfam" id="PF07947">
    <property type="entry name" value="YhhN"/>
    <property type="match status" value="1"/>
</dbReference>